<organism evidence="1 2">
    <name type="scientific">Acetivibrio straminisolvens JCM 21531</name>
    <dbReference type="NCBI Taxonomy" id="1294263"/>
    <lineage>
        <taxon>Bacteria</taxon>
        <taxon>Bacillati</taxon>
        <taxon>Bacillota</taxon>
        <taxon>Clostridia</taxon>
        <taxon>Eubacteriales</taxon>
        <taxon>Oscillospiraceae</taxon>
        <taxon>Acetivibrio</taxon>
    </lineage>
</organism>
<comment type="caution">
    <text evidence="1">The sequence shown here is derived from an EMBL/GenBank/DDBJ whole genome shotgun (WGS) entry which is preliminary data.</text>
</comment>
<dbReference type="OrthoDB" id="2086390at2"/>
<reference evidence="1" key="1">
    <citation type="journal article" date="2014" name="Genome Announc.">
        <title>Draft Genome Sequence of Clostridium straminisolvens Strain JCM 21531T, Isolated from a Cellulose-Degrading Bacterial Community.</title>
        <authorList>
            <person name="Yuki M."/>
            <person name="Oshima K."/>
            <person name="Suda W."/>
            <person name="Sakamoto M."/>
            <person name="Kitamura K."/>
            <person name="Iida T."/>
            <person name="Hattori M."/>
            <person name="Ohkuma M."/>
        </authorList>
    </citation>
    <scope>NUCLEOTIDE SEQUENCE [LARGE SCALE GENOMIC DNA]</scope>
    <source>
        <strain evidence="1">JCM 21531</strain>
    </source>
</reference>
<dbReference type="STRING" id="1294263.JCM21531_3769"/>
<evidence type="ECO:0000313" key="2">
    <source>
        <dbReference type="Proteomes" id="UP000019109"/>
    </source>
</evidence>
<dbReference type="EMBL" id="BAVR01000058">
    <property type="protein sequence ID" value="GAE90179.1"/>
    <property type="molecule type" value="Genomic_DNA"/>
</dbReference>
<protein>
    <submittedName>
        <fullName evidence="1">Uncharacterized protein</fullName>
    </submittedName>
</protein>
<evidence type="ECO:0000313" key="1">
    <source>
        <dbReference type="EMBL" id="GAE90179.1"/>
    </source>
</evidence>
<dbReference type="AlphaFoldDB" id="W4VBQ0"/>
<name>W4VBQ0_9FIRM</name>
<gene>
    <name evidence="1" type="ORF">JCM21531_3769</name>
</gene>
<proteinExistence type="predicted"/>
<sequence>MLGGCKNTSDKSPMSAYRSVLQSKTTFFSIDANKELNITQLNEAVSADSSVKVEATKFAIVDLENDNVPEVILCLSVNDNDGSGFEILRYDNGMVYGYTLSYRSFMDLKADGTFSFSGGVADHGFGTIEFTNKGYTVNKITYCEASYDSGNNLIFSYIVNHKTSTEEDFLAAINMQDEKPDTIWYDFTDNNIETLLTQAK</sequence>
<dbReference type="RefSeq" id="WP_054847117.1">
    <property type="nucleotide sequence ID" value="NZ_BAVR01000058.1"/>
</dbReference>
<dbReference type="Proteomes" id="UP000019109">
    <property type="component" value="Unassembled WGS sequence"/>
</dbReference>
<keyword evidence="2" id="KW-1185">Reference proteome</keyword>
<accession>W4VBQ0</accession>